<accession>A0AA41Y9P8</accession>
<sequence length="482" mass="53590">MNTNNWLFVFLLVNFLTIESYAGSVWEERFVVPDKGVWGDADGVTVHSDLDGIDQWTLNTDQCQFTAANDYVKTVTTSGGRFEVLDCDGEAVWMSRWIKIKTLLNVSCELTAWETGSGNNAANKFLSVYYQLDNRPEQLFETNGLNAGNWGEATVSQTGLAGDSLRIVVRMNSSYASDKVIFDNVLVQAEEPPLDPETLALHGEVLISEVLFNPKPYGSDFVELYNSSTKTIRLDHLYMAGRDPEGNLISVSPVSSSESYLQPGAYLLLSEDTANIRAAYPASCTENFWLVDQLPALPDSEGTLLLLDDSLEIIDEMYYFTSMHHPFLADEEGVSLECTSFDRDGTEADNWASCAASAGFATPGCPNSITHSELPSQEELTVHTDVFSPNYDGYNDFLSIGYSFSRADYVANVTVFDSRGRFVRKLIHQETAGQSGEWTWTGKQDDNTVARPGIYVIYIELTSPQGLVKRFRRSCTLTDRLL</sequence>
<comment type="caution">
    <text evidence="1">The sequence shown here is derived from an EMBL/GenBank/DDBJ whole genome shotgun (WGS) entry which is preliminary data.</text>
</comment>
<organism evidence="1 2">
    <name type="scientific">Gaoshiqia sediminis</name>
    <dbReference type="NCBI Taxonomy" id="2986998"/>
    <lineage>
        <taxon>Bacteria</taxon>
        <taxon>Pseudomonadati</taxon>
        <taxon>Bacteroidota</taxon>
        <taxon>Bacteroidia</taxon>
        <taxon>Marinilabiliales</taxon>
        <taxon>Prolixibacteraceae</taxon>
        <taxon>Gaoshiqia</taxon>
    </lineage>
</organism>
<reference evidence="1" key="1">
    <citation type="submission" date="2022-10" db="EMBL/GenBank/DDBJ databases">
        <title>Gaoshiqiia sediminis gen. nov., sp. nov., isolated from coastal sediment.</title>
        <authorList>
            <person name="Yu W.X."/>
            <person name="Mu D.S."/>
            <person name="Du J.Z."/>
            <person name="Liang Y.Q."/>
        </authorList>
    </citation>
    <scope>NUCLEOTIDE SEQUENCE</scope>
    <source>
        <strain evidence="1">A06</strain>
    </source>
</reference>
<evidence type="ECO:0000313" key="1">
    <source>
        <dbReference type="EMBL" id="MCW0483862.1"/>
    </source>
</evidence>
<dbReference type="AlphaFoldDB" id="A0AA41Y9P8"/>
<dbReference type="EMBL" id="JAPAAF010000023">
    <property type="protein sequence ID" value="MCW0483862.1"/>
    <property type="molecule type" value="Genomic_DNA"/>
</dbReference>
<name>A0AA41Y9P8_9BACT</name>
<keyword evidence="2" id="KW-1185">Reference proteome</keyword>
<dbReference type="Proteomes" id="UP001163821">
    <property type="component" value="Unassembled WGS sequence"/>
</dbReference>
<dbReference type="Pfam" id="PF13585">
    <property type="entry name" value="CHU_C"/>
    <property type="match status" value="1"/>
</dbReference>
<dbReference type="Gene3D" id="2.60.40.4070">
    <property type="match status" value="1"/>
</dbReference>
<dbReference type="RefSeq" id="WP_282592455.1">
    <property type="nucleotide sequence ID" value="NZ_JAPAAF010000023.1"/>
</dbReference>
<proteinExistence type="predicted"/>
<gene>
    <name evidence="1" type="ORF">N2K84_14055</name>
</gene>
<dbReference type="SUPFAM" id="SSF74853">
    <property type="entry name" value="Lamin A/C globular tail domain"/>
    <property type="match status" value="1"/>
</dbReference>
<protein>
    <submittedName>
        <fullName evidence="1">Gliding motility-associated C-terminal domain-containing protein</fullName>
    </submittedName>
</protein>
<evidence type="ECO:0000313" key="2">
    <source>
        <dbReference type="Proteomes" id="UP001163821"/>
    </source>
</evidence>
<dbReference type="InterPro" id="IPR036415">
    <property type="entry name" value="Lamin_tail_dom_sf"/>
</dbReference>